<accession>A0A6A6S414</accession>
<evidence type="ECO:0000256" key="1">
    <source>
        <dbReference type="SAM" id="MobiDB-lite"/>
    </source>
</evidence>
<dbReference type="Proteomes" id="UP000799753">
    <property type="component" value="Unassembled WGS sequence"/>
</dbReference>
<protein>
    <submittedName>
        <fullName evidence="2">Uncharacterized protein</fullName>
    </submittedName>
</protein>
<evidence type="ECO:0000313" key="3">
    <source>
        <dbReference type="Proteomes" id="UP000799753"/>
    </source>
</evidence>
<dbReference type="EMBL" id="MU006782">
    <property type="protein sequence ID" value="KAF2641871.1"/>
    <property type="molecule type" value="Genomic_DNA"/>
</dbReference>
<organism evidence="2 3">
    <name type="scientific">Massarina eburnea CBS 473.64</name>
    <dbReference type="NCBI Taxonomy" id="1395130"/>
    <lineage>
        <taxon>Eukaryota</taxon>
        <taxon>Fungi</taxon>
        <taxon>Dikarya</taxon>
        <taxon>Ascomycota</taxon>
        <taxon>Pezizomycotina</taxon>
        <taxon>Dothideomycetes</taxon>
        <taxon>Pleosporomycetidae</taxon>
        <taxon>Pleosporales</taxon>
        <taxon>Massarineae</taxon>
        <taxon>Massarinaceae</taxon>
        <taxon>Massarina</taxon>
    </lineage>
</organism>
<evidence type="ECO:0000313" key="2">
    <source>
        <dbReference type="EMBL" id="KAF2641871.1"/>
    </source>
</evidence>
<dbReference type="AlphaFoldDB" id="A0A6A6S414"/>
<feature type="compositionally biased region" description="Basic and acidic residues" evidence="1">
    <location>
        <begin position="217"/>
        <end position="234"/>
    </location>
</feature>
<proteinExistence type="predicted"/>
<name>A0A6A6S414_9PLEO</name>
<feature type="region of interest" description="Disordered" evidence="1">
    <location>
        <begin position="217"/>
        <end position="238"/>
    </location>
</feature>
<reference evidence="2" key="1">
    <citation type="journal article" date="2020" name="Stud. Mycol.">
        <title>101 Dothideomycetes genomes: a test case for predicting lifestyles and emergence of pathogens.</title>
        <authorList>
            <person name="Haridas S."/>
            <person name="Albert R."/>
            <person name="Binder M."/>
            <person name="Bloem J."/>
            <person name="Labutti K."/>
            <person name="Salamov A."/>
            <person name="Andreopoulos B."/>
            <person name="Baker S."/>
            <person name="Barry K."/>
            <person name="Bills G."/>
            <person name="Bluhm B."/>
            <person name="Cannon C."/>
            <person name="Castanera R."/>
            <person name="Culley D."/>
            <person name="Daum C."/>
            <person name="Ezra D."/>
            <person name="Gonzalez J."/>
            <person name="Henrissat B."/>
            <person name="Kuo A."/>
            <person name="Liang C."/>
            <person name="Lipzen A."/>
            <person name="Lutzoni F."/>
            <person name="Magnuson J."/>
            <person name="Mondo S."/>
            <person name="Nolan M."/>
            <person name="Ohm R."/>
            <person name="Pangilinan J."/>
            <person name="Park H.-J."/>
            <person name="Ramirez L."/>
            <person name="Alfaro M."/>
            <person name="Sun H."/>
            <person name="Tritt A."/>
            <person name="Yoshinaga Y."/>
            <person name="Zwiers L.-H."/>
            <person name="Turgeon B."/>
            <person name="Goodwin S."/>
            <person name="Spatafora J."/>
            <person name="Crous P."/>
            <person name="Grigoriev I."/>
        </authorList>
    </citation>
    <scope>NUCLEOTIDE SEQUENCE</scope>
    <source>
        <strain evidence="2">CBS 473.64</strain>
    </source>
</reference>
<gene>
    <name evidence="2" type="ORF">P280DRAFT_468366</name>
</gene>
<keyword evidence="3" id="KW-1185">Reference proteome</keyword>
<sequence length="308" mass="34775">MLRPRVPSTHVIDVDALNESNTDFIVATHHDADTNASGVAATDVAEPTVTAPLTTTPYDETRPIIAPVKFTSDSDKLIVPYPRGPDANGKYKNDYDFDFDIYRRPFIRHIIPFDIGSEANSDPDFPYGFSSETGGHFGLPLKEPTSQHPPSSWKIPELSWPKPASENLTPAEIVRLGNPTHPTMFYGRINIDAEFMYTSENKFWNPMMTWRLDAAQGREPKRDAVKRESPDFSPERNGLSKRWRNISRRRFITTSKGATMVKGAWILLKMKVKAGVDKLVHMGRSRDEDEDEDEIGADDRVRLVSKLS</sequence>